<sequence length="304" mass="33163">MFFSIVPSCQTTVAVLYTTSASVTTSSPADGNRSLPPASCRRFSLRTRFAIRGDFRGLLEAFDVAEQDDAAPSDCSPSSSVSHPSSLLSLRPEWARSLRTDSFPPESLSFADAFPLPRFPSSRGAGGLAILLADCVCFASSISRYREVISFRQALFAQITSVSSSFSIHDSNMFSFFSRFRSSPVTYSGGCWIPLITSDSFCSRSASLDTLHCQCTVTPCSSTDWTVNLRSCMKFLRLSFISLDVVSHLPLTFSSLSSPLFVIPAAVVGAVLLGTGFRSIQLLGPGRLAARRWSVRVKELRRWP</sequence>
<dbReference type="VEuPathDB" id="VectorBase:AATE009081"/>
<name>A0A182J0L9_ANOAO</name>
<reference evidence="1" key="1">
    <citation type="submission" date="2022-08" db="UniProtKB">
        <authorList>
            <consortium name="EnsemblMetazoa"/>
        </authorList>
    </citation>
    <scope>IDENTIFICATION</scope>
    <source>
        <strain evidence="1">EBRO</strain>
    </source>
</reference>
<evidence type="ECO:0000313" key="1">
    <source>
        <dbReference type="EnsemblMetazoa" id="AATE009081-PA.1"/>
    </source>
</evidence>
<protein>
    <submittedName>
        <fullName evidence="1">Uncharacterized protein</fullName>
    </submittedName>
</protein>
<accession>A0A182J0L9</accession>
<dbReference type="EnsemblMetazoa" id="AATE009081-RA">
    <property type="protein sequence ID" value="AATE009081-PA.1"/>
    <property type="gene ID" value="AATE009081"/>
</dbReference>
<dbReference type="AlphaFoldDB" id="A0A182J0L9"/>
<organism evidence="1">
    <name type="scientific">Anopheles atroparvus</name>
    <name type="common">European mosquito</name>
    <dbReference type="NCBI Taxonomy" id="41427"/>
    <lineage>
        <taxon>Eukaryota</taxon>
        <taxon>Metazoa</taxon>
        <taxon>Ecdysozoa</taxon>
        <taxon>Arthropoda</taxon>
        <taxon>Hexapoda</taxon>
        <taxon>Insecta</taxon>
        <taxon>Pterygota</taxon>
        <taxon>Neoptera</taxon>
        <taxon>Endopterygota</taxon>
        <taxon>Diptera</taxon>
        <taxon>Nematocera</taxon>
        <taxon>Culicoidea</taxon>
        <taxon>Culicidae</taxon>
        <taxon>Anophelinae</taxon>
        <taxon>Anopheles</taxon>
    </lineage>
</organism>
<proteinExistence type="predicted"/>